<dbReference type="Proteomes" id="UP000232003">
    <property type="component" value="Chromosome"/>
</dbReference>
<evidence type="ECO:0000313" key="1">
    <source>
        <dbReference type="EMBL" id="AUB41861.1"/>
    </source>
</evidence>
<keyword evidence="2" id="KW-1185">Reference proteome</keyword>
<name>A0A2K8T2G1_9NOSO</name>
<protein>
    <submittedName>
        <fullName evidence="1">Uncharacterized protein</fullName>
    </submittedName>
</protein>
<dbReference type="AlphaFoldDB" id="A0A2K8T2G1"/>
<organism evidence="1 2">
    <name type="scientific">Nostoc flagelliforme CCNUN1</name>
    <dbReference type="NCBI Taxonomy" id="2038116"/>
    <lineage>
        <taxon>Bacteria</taxon>
        <taxon>Bacillati</taxon>
        <taxon>Cyanobacteriota</taxon>
        <taxon>Cyanophyceae</taxon>
        <taxon>Nostocales</taxon>
        <taxon>Nostocaceae</taxon>
        <taxon>Nostoc</taxon>
    </lineage>
</organism>
<proteinExistence type="predicted"/>
<dbReference type="EMBL" id="CP024785">
    <property type="protein sequence ID" value="AUB41861.1"/>
    <property type="molecule type" value="Genomic_DNA"/>
</dbReference>
<dbReference type="KEGG" id="nfl:COO91_07945"/>
<accession>A0A2K8T2G1</accession>
<evidence type="ECO:0000313" key="2">
    <source>
        <dbReference type="Proteomes" id="UP000232003"/>
    </source>
</evidence>
<gene>
    <name evidence="1" type="ORF">COO91_07945</name>
</gene>
<sequence length="43" mass="4924">MVSTLHAILGCNCRILYWGEALRDNIYPNALPWINPTLLKLIL</sequence>
<reference evidence="1 2" key="1">
    <citation type="submission" date="2017-11" db="EMBL/GenBank/DDBJ databases">
        <title>Complete genome of a free-living desiccation-tolerant cyanobacterium and its photosynthetic adaptation to extreme terrestrial habitat.</title>
        <authorList>
            <person name="Shang J."/>
        </authorList>
    </citation>
    <scope>NUCLEOTIDE SEQUENCE [LARGE SCALE GENOMIC DNA]</scope>
    <source>
        <strain evidence="1 2">CCNUN1</strain>
    </source>
</reference>